<dbReference type="AlphaFoldDB" id="A0A1Q5TQ87"/>
<keyword evidence="2" id="KW-1185">Reference proteome</keyword>
<comment type="caution">
    <text evidence="1">The sequence shown here is derived from an EMBL/GenBank/DDBJ whole genome shotgun (WGS) entry which is preliminary data.</text>
</comment>
<dbReference type="Gene3D" id="3.40.50.720">
    <property type="entry name" value="NAD(P)-binding Rossmann-like Domain"/>
    <property type="match status" value="1"/>
</dbReference>
<name>A0A1Q5TQ87_9EURO</name>
<gene>
    <name evidence="1" type="ORF">PENSUB_7153</name>
</gene>
<organism evidence="1 2">
    <name type="scientific">Penicillium subrubescens</name>
    <dbReference type="NCBI Taxonomy" id="1316194"/>
    <lineage>
        <taxon>Eukaryota</taxon>
        <taxon>Fungi</taxon>
        <taxon>Dikarya</taxon>
        <taxon>Ascomycota</taxon>
        <taxon>Pezizomycotina</taxon>
        <taxon>Eurotiomycetes</taxon>
        <taxon>Eurotiomycetidae</taxon>
        <taxon>Eurotiales</taxon>
        <taxon>Aspergillaceae</taxon>
        <taxon>Penicillium</taxon>
    </lineage>
</organism>
<dbReference type="Proteomes" id="UP000186955">
    <property type="component" value="Unassembled WGS sequence"/>
</dbReference>
<reference evidence="1 2" key="1">
    <citation type="submission" date="2016-10" db="EMBL/GenBank/DDBJ databases">
        <title>Genome sequence of the ascomycete fungus Penicillium subrubescens.</title>
        <authorList>
            <person name="De Vries R.P."/>
            <person name="Peng M."/>
            <person name="Dilokpimol A."/>
            <person name="Hilden K."/>
            <person name="Makela M.R."/>
            <person name="Grigoriev I."/>
            <person name="Riley R."/>
            <person name="Granchi Z."/>
        </authorList>
    </citation>
    <scope>NUCLEOTIDE SEQUENCE [LARGE SCALE GENOMIC DNA]</scope>
    <source>
        <strain evidence="1 2">CBS 132785</strain>
    </source>
</reference>
<evidence type="ECO:0000313" key="1">
    <source>
        <dbReference type="EMBL" id="OKP02389.1"/>
    </source>
</evidence>
<dbReference type="EMBL" id="MNBE01000626">
    <property type="protein sequence ID" value="OKP02389.1"/>
    <property type="molecule type" value="Genomic_DNA"/>
</dbReference>
<proteinExistence type="predicted"/>
<accession>A0A1Q5TQ87</accession>
<protein>
    <submittedName>
        <fullName evidence="1">Uncharacterized protein</fullName>
    </submittedName>
</protein>
<dbReference type="SUPFAM" id="SSF51735">
    <property type="entry name" value="NAD(P)-binding Rossmann-fold domains"/>
    <property type="match status" value="1"/>
</dbReference>
<evidence type="ECO:0000313" key="2">
    <source>
        <dbReference type="Proteomes" id="UP000186955"/>
    </source>
</evidence>
<dbReference type="InterPro" id="IPR036291">
    <property type="entry name" value="NAD(P)-bd_dom_sf"/>
</dbReference>
<sequence length="135" mass="15338">MQDLSDPRNLEGFTVYRSTKCTLNMLMLQWRWELKSDGIKVWAVAPRFMATNVGHDEEGRKKPGAQNPSVAGRVAGKTICGVIEGKSDFDMGKLVRDYDSLILPWFKYPFLITLSFLKARHQRVQSTPVLPIVPK</sequence>